<evidence type="ECO:0000313" key="2">
    <source>
        <dbReference type="Proteomes" id="UP000241771"/>
    </source>
</evidence>
<dbReference type="EMBL" id="PYMA01000002">
    <property type="protein sequence ID" value="PSW21543.1"/>
    <property type="molecule type" value="Genomic_DNA"/>
</dbReference>
<dbReference type="PROSITE" id="PS51257">
    <property type="entry name" value="PROKAR_LIPOPROTEIN"/>
    <property type="match status" value="1"/>
</dbReference>
<dbReference type="AlphaFoldDB" id="A0A2T3NZ43"/>
<dbReference type="SUPFAM" id="SSF69322">
    <property type="entry name" value="Tricorn protease domain 2"/>
    <property type="match status" value="1"/>
</dbReference>
<protein>
    <submittedName>
        <fullName evidence="1">DUF1513 domain-containing protein</fullName>
    </submittedName>
</protein>
<dbReference type="InterPro" id="IPR008311">
    <property type="entry name" value="UCP028101"/>
</dbReference>
<organism evidence="1 2">
    <name type="scientific">Photobacterium sanctipauli</name>
    <dbReference type="NCBI Taxonomy" id="1342794"/>
    <lineage>
        <taxon>Bacteria</taxon>
        <taxon>Pseudomonadati</taxon>
        <taxon>Pseudomonadota</taxon>
        <taxon>Gammaproteobacteria</taxon>
        <taxon>Vibrionales</taxon>
        <taxon>Vibrionaceae</taxon>
        <taxon>Photobacterium</taxon>
    </lineage>
</organism>
<name>A0A2T3NZ43_9GAMM</name>
<dbReference type="Proteomes" id="UP000241771">
    <property type="component" value="Unassembled WGS sequence"/>
</dbReference>
<evidence type="ECO:0000313" key="1">
    <source>
        <dbReference type="EMBL" id="PSW21543.1"/>
    </source>
</evidence>
<reference evidence="1 2" key="1">
    <citation type="submission" date="2018-01" db="EMBL/GenBank/DDBJ databases">
        <title>Whole genome sequencing of Histamine producing bacteria.</title>
        <authorList>
            <person name="Butler K."/>
        </authorList>
    </citation>
    <scope>NUCLEOTIDE SEQUENCE [LARGE SCALE GENOMIC DNA]</scope>
    <source>
        <strain evidence="1 2">DSM 100436</strain>
    </source>
</reference>
<sequence length="394" mass="42702">MVTDSVRRRLLRGALGGLALAPLSGVLGGCSQSRSSSMARHIDANTHTKTHTNRLDVEQAIIGCSRYPNGQFGAVVATPDGHPVHQFDLPARGHGIAVQTEGSLAAAFSRRPGTYLQVFDYRTGETWPLRLADQNRYYYGHGVFSPDGRLLYATEGKTATSEGVIGVYELEPSTTSHPIKKVAEFTGFGIGPHEVILVDDNTLAIGVGGVHTRGRTPLNIETMQPALVYLDRRSGELVEQAELADKRLSIRHLSLTDTGEVACGQQYRGEPEGAVPLVALHRRGGRFESLIAEDEEWLRFNHYIASISSLDGYLLATSPRGNCYGIWRASSRELVSVSPLIDASGVGVLDNRWLVGSGAGKVVSVKPPANRASFQGPVMWDNHWNIINTPNLSV</sequence>
<gene>
    <name evidence="1" type="ORF">C9I98_04275</name>
</gene>
<keyword evidence="2" id="KW-1185">Reference proteome</keyword>
<proteinExistence type="predicted"/>
<dbReference type="PIRSF" id="PIRSF028101">
    <property type="entry name" value="UCP028101"/>
    <property type="match status" value="1"/>
</dbReference>
<dbReference type="Pfam" id="PF07433">
    <property type="entry name" value="DUF1513"/>
    <property type="match status" value="1"/>
</dbReference>
<comment type="caution">
    <text evidence="1">The sequence shown here is derived from an EMBL/GenBank/DDBJ whole genome shotgun (WGS) entry which is preliminary data.</text>
</comment>
<accession>A0A2T3NZ43</accession>